<feature type="non-terminal residue" evidence="1">
    <location>
        <position position="1"/>
    </location>
</feature>
<dbReference type="AlphaFoldDB" id="A0A0C3J174"/>
<evidence type="ECO:0000313" key="1">
    <source>
        <dbReference type="EMBL" id="KIO02813.1"/>
    </source>
</evidence>
<dbReference type="Proteomes" id="UP000054217">
    <property type="component" value="Unassembled WGS sequence"/>
</dbReference>
<dbReference type="EMBL" id="KN831980">
    <property type="protein sequence ID" value="KIO02813.1"/>
    <property type="molecule type" value="Genomic_DNA"/>
</dbReference>
<accession>A0A0C3J174</accession>
<name>A0A0C3J174_PISTI</name>
<reference evidence="1 2" key="1">
    <citation type="submission" date="2014-04" db="EMBL/GenBank/DDBJ databases">
        <authorList>
            <consortium name="DOE Joint Genome Institute"/>
            <person name="Kuo A."/>
            <person name="Kohler A."/>
            <person name="Costa M.D."/>
            <person name="Nagy L.G."/>
            <person name="Floudas D."/>
            <person name="Copeland A."/>
            <person name="Barry K.W."/>
            <person name="Cichocki N."/>
            <person name="Veneault-Fourrey C."/>
            <person name="LaButti K."/>
            <person name="Lindquist E.A."/>
            <person name="Lipzen A."/>
            <person name="Lundell T."/>
            <person name="Morin E."/>
            <person name="Murat C."/>
            <person name="Sun H."/>
            <person name="Tunlid A."/>
            <person name="Henrissat B."/>
            <person name="Grigoriev I.V."/>
            <person name="Hibbett D.S."/>
            <person name="Martin F."/>
            <person name="Nordberg H.P."/>
            <person name="Cantor M.N."/>
            <person name="Hua S.X."/>
        </authorList>
    </citation>
    <scope>NUCLEOTIDE SEQUENCE [LARGE SCALE GENOMIC DNA]</scope>
    <source>
        <strain evidence="1 2">Marx 270</strain>
    </source>
</reference>
<proteinExistence type="predicted"/>
<keyword evidence="2" id="KW-1185">Reference proteome</keyword>
<protein>
    <submittedName>
        <fullName evidence="1">Uncharacterized protein</fullName>
    </submittedName>
</protein>
<dbReference type="HOGENOM" id="CLU_2984658_0_0_1"/>
<organism evidence="1 2">
    <name type="scientific">Pisolithus tinctorius Marx 270</name>
    <dbReference type="NCBI Taxonomy" id="870435"/>
    <lineage>
        <taxon>Eukaryota</taxon>
        <taxon>Fungi</taxon>
        <taxon>Dikarya</taxon>
        <taxon>Basidiomycota</taxon>
        <taxon>Agaricomycotina</taxon>
        <taxon>Agaricomycetes</taxon>
        <taxon>Agaricomycetidae</taxon>
        <taxon>Boletales</taxon>
        <taxon>Sclerodermatineae</taxon>
        <taxon>Pisolithaceae</taxon>
        <taxon>Pisolithus</taxon>
    </lineage>
</organism>
<gene>
    <name evidence="1" type="ORF">M404DRAFT_1002042</name>
</gene>
<dbReference type="InParanoid" id="A0A0C3J174"/>
<reference evidence="2" key="2">
    <citation type="submission" date="2015-01" db="EMBL/GenBank/DDBJ databases">
        <title>Evolutionary Origins and Diversification of the Mycorrhizal Mutualists.</title>
        <authorList>
            <consortium name="DOE Joint Genome Institute"/>
            <consortium name="Mycorrhizal Genomics Consortium"/>
            <person name="Kohler A."/>
            <person name="Kuo A."/>
            <person name="Nagy L.G."/>
            <person name="Floudas D."/>
            <person name="Copeland A."/>
            <person name="Barry K.W."/>
            <person name="Cichocki N."/>
            <person name="Veneault-Fourrey C."/>
            <person name="LaButti K."/>
            <person name="Lindquist E.A."/>
            <person name="Lipzen A."/>
            <person name="Lundell T."/>
            <person name="Morin E."/>
            <person name="Murat C."/>
            <person name="Riley R."/>
            <person name="Ohm R."/>
            <person name="Sun H."/>
            <person name="Tunlid A."/>
            <person name="Henrissat B."/>
            <person name="Grigoriev I.V."/>
            <person name="Hibbett D.S."/>
            <person name="Martin F."/>
        </authorList>
    </citation>
    <scope>NUCLEOTIDE SEQUENCE [LARGE SCALE GENOMIC DNA]</scope>
    <source>
        <strain evidence="2">Marx 270</strain>
    </source>
</reference>
<evidence type="ECO:0000313" key="2">
    <source>
        <dbReference type="Proteomes" id="UP000054217"/>
    </source>
</evidence>
<sequence>MTLRALWLATYVSGVKVRLGSTEDQSTGALTFIPWLLSGESDQPAHTERKLSVDSPCLT</sequence>